<proteinExistence type="predicted"/>
<dbReference type="CDD" id="cd00093">
    <property type="entry name" value="HTH_XRE"/>
    <property type="match status" value="1"/>
</dbReference>
<keyword evidence="3" id="KW-0238">DNA-binding</keyword>
<evidence type="ECO:0000256" key="1">
    <source>
        <dbReference type="SAM" id="MobiDB-lite"/>
    </source>
</evidence>
<dbReference type="EMBL" id="JAUSQZ010000001">
    <property type="protein sequence ID" value="MDP9824934.1"/>
    <property type="molecule type" value="Genomic_DNA"/>
</dbReference>
<dbReference type="SMART" id="SM00530">
    <property type="entry name" value="HTH_XRE"/>
    <property type="match status" value="1"/>
</dbReference>
<feature type="region of interest" description="Disordered" evidence="1">
    <location>
        <begin position="262"/>
        <end position="333"/>
    </location>
</feature>
<dbReference type="PROSITE" id="PS50943">
    <property type="entry name" value="HTH_CROC1"/>
    <property type="match status" value="1"/>
</dbReference>
<dbReference type="SUPFAM" id="SSF47413">
    <property type="entry name" value="lambda repressor-like DNA-binding domains"/>
    <property type="match status" value="1"/>
</dbReference>
<dbReference type="InterPro" id="IPR010982">
    <property type="entry name" value="Lambda_DNA-bd_dom_sf"/>
</dbReference>
<evidence type="ECO:0000313" key="4">
    <source>
        <dbReference type="Proteomes" id="UP001235712"/>
    </source>
</evidence>
<dbReference type="Pfam" id="PF17765">
    <property type="entry name" value="MLTR_LBD"/>
    <property type="match status" value="1"/>
</dbReference>
<gene>
    <name evidence="3" type="ORF">J2S57_000683</name>
</gene>
<protein>
    <submittedName>
        <fullName evidence="3">DNA-binding XRE family transcriptional regulator</fullName>
    </submittedName>
</protein>
<evidence type="ECO:0000259" key="2">
    <source>
        <dbReference type="PROSITE" id="PS50943"/>
    </source>
</evidence>
<dbReference type="GO" id="GO:0003677">
    <property type="term" value="F:DNA binding"/>
    <property type="evidence" value="ECO:0007669"/>
    <property type="project" value="UniProtKB-KW"/>
</dbReference>
<dbReference type="PANTHER" id="PTHR35010">
    <property type="entry name" value="BLL4672 PROTEIN-RELATED"/>
    <property type="match status" value="1"/>
</dbReference>
<dbReference type="Proteomes" id="UP001235712">
    <property type="component" value="Unassembled WGS sequence"/>
</dbReference>
<dbReference type="InterPro" id="IPR001387">
    <property type="entry name" value="Cro/C1-type_HTH"/>
</dbReference>
<dbReference type="Gene3D" id="3.30.450.180">
    <property type="match status" value="1"/>
</dbReference>
<comment type="caution">
    <text evidence="3">The sequence shown here is derived from an EMBL/GenBank/DDBJ whole genome shotgun (WGS) entry which is preliminary data.</text>
</comment>
<feature type="compositionally biased region" description="Low complexity" evidence="1">
    <location>
        <begin position="280"/>
        <end position="323"/>
    </location>
</feature>
<name>A0ABT9NWY2_9ACTN</name>
<dbReference type="Gene3D" id="1.10.260.40">
    <property type="entry name" value="lambda repressor-like DNA-binding domains"/>
    <property type="match status" value="1"/>
</dbReference>
<dbReference type="InterPro" id="IPR041413">
    <property type="entry name" value="MLTR_LBD"/>
</dbReference>
<feature type="domain" description="HTH cro/C1-type" evidence="2">
    <location>
        <begin position="34"/>
        <end position="83"/>
    </location>
</feature>
<accession>A0ABT9NWY2</accession>
<sequence length="333" mass="36085">MASELGEFLRTSRAALSPEDAGVEPGRGPGEAPRRVRGLRREEVARLAGVSVDYYTRLEQGRHSTPSETVVNALARALRLDDVTRAHLLDLAHPARRERGREAPPAQRVRPALRQMMASFTDHPALVLGRRTDVLASNTLATRLFTDWKALPPGTRNYTRWVLLDPAARERFVDWESVAADAVGTLRREAGRRPGDPSLNELVGELTIASPQFRAAWDGHRVHERTHGTKRMRHPEVGAITLRFETLVLPGDDDQTLFVYSTDPGSPSSDNLRLLGMLGTPATTTTPAASGPPTHPAAPASSASTTAPVTAAPSATTTSSNSSARRENTAPDR</sequence>
<dbReference type="RefSeq" id="WP_307238195.1">
    <property type="nucleotide sequence ID" value="NZ_JAUSQZ010000001.1"/>
</dbReference>
<organism evidence="3 4">
    <name type="scientific">Kineosporia succinea</name>
    <dbReference type="NCBI Taxonomy" id="84632"/>
    <lineage>
        <taxon>Bacteria</taxon>
        <taxon>Bacillati</taxon>
        <taxon>Actinomycetota</taxon>
        <taxon>Actinomycetes</taxon>
        <taxon>Kineosporiales</taxon>
        <taxon>Kineosporiaceae</taxon>
        <taxon>Kineosporia</taxon>
    </lineage>
</organism>
<keyword evidence="4" id="KW-1185">Reference proteome</keyword>
<evidence type="ECO:0000313" key="3">
    <source>
        <dbReference type="EMBL" id="MDP9824934.1"/>
    </source>
</evidence>
<feature type="compositionally biased region" description="Basic and acidic residues" evidence="1">
    <location>
        <begin position="324"/>
        <end position="333"/>
    </location>
</feature>
<feature type="region of interest" description="Disordered" evidence="1">
    <location>
        <begin position="1"/>
        <end position="37"/>
    </location>
</feature>
<dbReference type="Pfam" id="PF13560">
    <property type="entry name" value="HTH_31"/>
    <property type="match status" value="1"/>
</dbReference>
<dbReference type="PANTHER" id="PTHR35010:SF2">
    <property type="entry name" value="BLL4672 PROTEIN"/>
    <property type="match status" value="1"/>
</dbReference>
<reference evidence="3 4" key="1">
    <citation type="submission" date="2023-07" db="EMBL/GenBank/DDBJ databases">
        <title>Sequencing the genomes of 1000 actinobacteria strains.</title>
        <authorList>
            <person name="Klenk H.-P."/>
        </authorList>
    </citation>
    <scope>NUCLEOTIDE SEQUENCE [LARGE SCALE GENOMIC DNA]</scope>
    <source>
        <strain evidence="3 4">DSM 44388</strain>
    </source>
</reference>